<proteinExistence type="predicted"/>
<gene>
    <name evidence="2" type="ORF">SK128_020981</name>
</gene>
<evidence type="ECO:0000256" key="1">
    <source>
        <dbReference type="SAM" id="SignalP"/>
    </source>
</evidence>
<dbReference type="AlphaFoldDB" id="A0AAN8XHJ8"/>
<accession>A0AAN8XHJ8</accession>
<evidence type="ECO:0000313" key="3">
    <source>
        <dbReference type="Proteomes" id="UP001381693"/>
    </source>
</evidence>
<organism evidence="2 3">
    <name type="scientific">Halocaridina rubra</name>
    <name type="common">Hawaiian red shrimp</name>
    <dbReference type="NCBI Taxonomy" id="373956"/>
    <lineage>
        <taxon>Eukaryota</taxon>
        <taxon>Metazoa</taxon>
        <taxon>Ecdysozoa</taxon>
        <taxon>Arthropoda</taxon>
        <taxon>Crustacea</taxon>
        <taxon>Multicrustacea</taxon>
        <taxon>Malacostraca</taxon>
        <taxon>Eumalacostraca</taxon>
        <taxon>Eucarida</taxon>
        <taxon>Decapoda</taxon>
        <taxon>Pleocyemata</taxon>
        <taxon>Caridea</taxon>
        <taxon>Atyoidea</taxon>
        <taxon>Atyidae</taxon>
        <taxon>Halocaridina</taxon>
    </lineage>
</organism>
<keyword evidence="1" id="KW-0732">Signal</keyword>
<feature type="non-terminal residue" evidence="2">
    <location>
        <position position="1"/>
    </location>
</feature>
<sequence length="81" mass="8029">IAFKIILGFALLISTVLANRGFGSHGGFGRGFGGFGGHHGSFGGGFGGRGFGHATSFSHGGLGHFGGGHGYGSYGYGHGKK</sequence>
<reference evidence="2 3" key="1">
    <citation type="submission" date="2023-11" db="EMBL/GenBank/DDBJ databases">
        <title>Halocaridina rubra genome assembly.</title>
        <authorList>
            <person name="Smith C."/>
        </authorList>
    </citation>
    <scope>NUCLEOTIDE SEQUENCE [LARGE SCALE GENOMIC DNA]</scope>
    <source>
        <strain evidence="2">EP-1</strain>
        <tissue evidence="2">Whole</tissue>
    </source>
</reference>
<dbReference type="EMBL" id="JAXCGZ010007848">
    <property type="protein sequence ID" value="KAK7078409.1"/>
    <property type="molecule type" value="Genomic_DNA"/>
</dbReference>
<protein>
    <submittedName>
        <fullName evidence="2">Uncharacterized protein</fullName>
    </submittedName>
</protein>
<name>A0AAN8XHJ8_HALRR</name>
<keyword evidence="3" id="KW-1185">Reference proteome</keyword>
<evidence type="ECO:0000313" key="2">
    <source>
        <dbReference type="EMBL" id="KAK7078409.1"/>
    </source>
</evidence>
<comment type="caution">
    <text evidence="2">The sequence shown here is derived from an EMBL/GenBank/DDBJ whole genome shotgun (WGS) entry which is preliminary data.</text>
</comment>
<feature type="chain" id="PRO_5042916668" evidence="1">
    <location>
        <begin position="19"/>
        <end position="81"/>
    </location>
</feature>
<feature type="signal peptide" evidence="1">
    <location>
        <begin position="1"/>
        <end position="18"/>
    </location>
</feature>
<dbReference type="Proteomes" id="UP001381693">
    <property type="component" value="Unassembled WGS sequence"/>
</dbReference>